<dbReference type="EMBL" id="CP065668">
    <property type="protein sequence ID" value="QPS05963.1"/>
    <property type="molecule type" value="Genomic_DNA"/>
</dbReference>
<dbReference type="InterPro" id="IPR011053">
    <property type="entry name" value="Single_hybrid_motif"/>
</dbReference>
<sequence length="75" mass="7798">MFQNTLFAEVGGTVAKIVAPVGSHVNAFDEVLVLESMKMEFSVGAPSSGTVLEVLVTEGDVIAEGQALAVMECPE</sequence>
<dbReference type="CDD" id="cd06850">
    <property type="entry name" value="biotinyl_domain"/>
    <property type="match status" value="1"/>
</dbReference>
<gene>
    <name evidence="3" type="ORF">I6G66_16700</name>
</gene>
<dbReference type="SUPFAM" id="SSF51230">
    <property type="entry name" value="Single hybrid motif"/>
    <property type="match status" value="1"/>
</dbReference>
<evidence type="ECO:0000259" key="2">
    <source>
        <dbReference type="PROSITE" id="PS50968"/>
    </source>
</evidence>
<dbReference type="Gene3D" id="2.40.50.100">
    <property type="match status" value="1"/>
</dbReference>
<organism evidence="3 4">
    <name type="scientific">Delftia acidovorans</name>
    <name type="common">Pseudomonas acidovorans</name>
    <name type="synonym">Comamonas acidovorans</name>
    <dbReference type="NCBI Taxonomy" id="80866"/>
    <lineage>
        <taxon>Bacteria</taxon>
        <taxon>Pseudomonadati</taxon>
        <taxon>Pseudomonadota</taxon>
        <taxon>Betaproteobacteria</taxon>
        <taxon>Burkholderiales</taxon>
        <taxon>Comamonadaceae</taxon>
        <taxon>Delftia</taxon>
    </lineage>
</organism>
<dbReference type="InterPro" id="IPR050709">
    <property type="entry name" value="Biotin_Carboxyl_Carrier/Decarb"/>
</dbReference>
<evidence type="ECO:0000313" key="3">
    <source>
        <dbReference type="EMBL" id="QPS05963.1"/>
    </source>
</evidence>
<dbReference type="RefSeq" id="WP_183020103.1">
    <property type="nucleotide sequence ID" value="NZ_CP065668.1"/>
</dbReference>
<accession>A0A7T2RZB0</accession>
<dbReference type="PANTHER" id="PTHR45266:SF3">
    <property type="entry name" value="OXALOACETATE DECARBOXYLASE ALPHA CHAIN"/>
    <property type="match status" value="1"/>
</dbReference>
<evidence type="ECO:0000256" key="1">
    <source>
        <dbReference type="ARBA" id="ARBA00023267"/>
    </source>
</evidence>
<dbReference type="AlphaFoldDB" id="A0A7T2RZB0"/>
<proteinExistence type="predicted"/>
<dbReference type="Pfam" id="PF00364">
    <property type="entry name" value="Biotin_lipoyl"/>
    <property type="match status" value="1"/>
</dbReference>
<dbReference type="Proteomes" id="UP000594778">
    <property type="component" value="Chromosome"/>
</dbReference>
<name>A0A7T2RZB0_DELAC</name>
<evidence type="ECO:0000313" key="4">
    <source>
        <dbReference type="Proteomes" id="UP000594778"/>
    </source>
</evidence>
<feature type="domain" description="Lipoyl-binding" evidence="2">
    <location>
        <begin position="1"/>
        <end position="72"/>
    </location>
</feature>
<reference evidence="3 4" key="1">
    <citation type="submission" date="2020-12" db="EMBL/GenBank/DDBJ databases">
        <title>FDA dAtabase for Regulatory Grade micrObial Sequences (FDA-ARGOS): Supporting development and validation of Infectious Disease Dx tests.</title>
        <authorList>
            <person name="Sproer C."/>
            <person name="Gronow S."/>
            <person name="Severitt S."/>
            <person name="Schroder I."/>
            <person name="Tallon L."/>
            <person name="Sadzewicz L."/>
            <person name="Zhao X."/>
            <person name="Boylan J."/>
            <person name="Ott S."/>
            <person name="Bowen H."/>
            <person name="Vavikolanu K."/>
            <person name="Mehta A."/>
            <person name="Aluvathingal J."/>
            <person name="Nadendla S."/>
            <person name="Lowell S."/>
            <person name="Myers T."/>
            <person name="Yan Y."/>
            <person name="Sichtig H."/>
        </authorList>
    </citation>
    <scope>NUCLEOTIDE SEQUENCE [LARGE SCALE GENOMIC DNA]</scope>
    <source>
        <strain evidence="3 4">FDAARGOS_909</strain>
    </source>
</reference>
<protein>
    <submittedName>
        <fullName evidence="3">Biotin/lipoyl-binding protein</fullName>
    </submittedName>
</protein>
<dbReference type="PROSITE" id="PS50968">
    <property type="entry name" value="BIOTINYL_LIPOYL"/>
    <property type="match status" value="1"/>
</dbReference>
<keyword evidence="1" id="KW-0092">Biotin</keyword>
<dbReference type="InterPro" id="IPR000089">
    <property type="entry name" value="Biotin_lipoyl"/>
</dbReference>
<dbReference type="PANTHER" id="PTHR45266">
    <property type="entry name" value="OXALOACETATE DECARBOXYLASE ALPHA CHAIN"/>
    <property type="match status" value="1"/>
</dbReference>